<proteinExistence type="predicted"/>
<dbReference type="PANTHER" id="PTHR11709:SF394">
    <property type="entry name" value="FI03373P-RELATED"/>
    <property type="match status" value="1"/>
</dbReference>
<feature type="domain" description="Heavy metal binding" evidence="9">
    <location>
        <begin position="39"/>
        <end position="65"/>
    </location>
</feature>
<dbReference type="EMBL" id="JAOTPL010000009">
    <property type="protein sequence ID" value="MCU7694385.1"/>
    <property type="molecule type" value="Genomic_DNA"/>
</dbReference>
<evidence type="ECO:0000256" key="5">
    <source>
        <dbReference type="SAM" id="SignalP"/>
    </source>
</evidence>
<dbReference type="PANTHER" id="PTHR11709">
    <property type="entry name" value="MULTI-COPPER OXIDASE"/>
    <property type="match status" value="1"/>
</dbReference>
<name>A0AAE3INK0_9BACT</name>
<dbReference type="PROSITE" id="PS00080">
    <property type="entry name" value="MULTICOPPER_OXIDASE2"/>
    <property type="match status" value="1"/>
</dbReference>
<dbReference type="InterPro" id="IPR034282">
    <property type="entry name" value="CuRO_2_CopA"/>
</dbReference>
<dbReference type="Pfam" id="PF19335">
    <property type="entry name" value="HMBD"/>
    <property type="match status" value="2"/>
</dbReference>
<keyword evidence="5" id="KW-0732">Signal</keyword>
<dbReference type="Pfam" id="PF00394">
    <property type="entry name" value="Cu-oxidase"/>
    <property type="match status" value="1"/>
</dbReference>
<dbReference type="InterPro" id="IPR008972">
    <property type="entry name" value="Cupredoxin"/>
</dbReference>
<feature type="chain" id="PRO_5042090052" evidence="5">
    <location>
        <begin position="20"/>
        <end position="893"/>
    </location>
</feature>
<feature type="domain" description="Plastocyanin-like" evidence="6">
    <location>
        <begin position="262"/>
        <end position="397"/>
    </location>
</feature>
<dbReference type="Gene3D" id="2.60.40.420">
    <property type="entry name" value="Cupredoxins - blue copper proteins"/>
    <property type="match status" value="3"/>
</dbReference>
<accession>A0AAE3INK0</accession>
<dbReference type="InterPro" id="IPR001117">
    <property type="entry name" value="Cu-oxidase_2nd"/>
</dbReference>
<dbReference type="AlphaFoldDB" id="A0AAE3INK0"/>
<evidence type="ECO:0000256" key="4">
    <source>
        <dbReference type="SAM" id="MobiDB-lite"/>
    </source>
</evidence>
<evidence type="ECO:0000256" key="2">
    <source>
        <dbReference type="ARBA" id="ARBA00023002"/>
    </source>
</evidence>
<evidence type="ECO:0000259" key="7">
    <source>
        <dbReference type="Pfam" id="PF07731"/>
    </source>
</evidence>
<dbReference type="InterPro" id="IPR045800">
    <property type="entry name" value="HMBD"/>
</dbReference>
<dbReference type="InterPro" id="IPR045087">
    <property type="entry name" value="Cu-oxidase_fam"/>
</dbReference>
<dbReference type="Proteomes" id="UP001209317">
    <property type="component" value="Unassembled WGS sequence"/>
</dbReference>
<dbReference type="RefSeq" id="WP_263037871.1">
    <property type="nucleotide sequence ID" value="NZ_JAOTPL010000009.1"/>
</dbReference>
<evidence type="ECO:0000256" key="1">
    <source>
        <dbReference type="ARBA" id="ARBA00022723"/>
    </source>
</evidence>
<dbReference type="SUPFAM" id="SSF49503">
    <property type="entry name" value="Cupredoxins"/>
    <property type="match status" value="3"/>
</dbReference>
<evidence type="ECO:0000259" key="6">
    <source>
        <dbReference type="Pfam" id="PF00394"/>
    </source>
</evidence>
<dbReference type="PROSITE" id="PS00079">
    <property type="entry name" value="MULTICOPPER_OXIDASE1"/>
    <property type="match status" value="2"/>
</dbReference>
<protein>
    <submittedName>
        <fullName evidence="10">Multicopper oxidase domain-containing protein</fullName>
    </submittedName>
</protein>
<dbReference type="InterPro" id="IPR002355">
    <property type="entry name" value="Cu_oxidase_Cu_BS"/>
</dbReference>
<keyword evidence="3" id="KW-0186">Copper</keyword>
<keyword evidence="1" id="KW-0479">Metal-binding</keyword>
<reference evidence="10" key="1">
    <citation type="submission" date="2022-10" db="EMBL/GenBank/DDBJ databases">
        <authorList>
            <person name="Kim H.S."/>
            <person name="Kim J.-S."/>
            <person name="Suh M.K."/>
            <person name="Eom M.K."/>
            <person name="Lee J.-S."/>
        </authorList>
    </citation>
    <scope>NUCLEOTIDE SEQUENCE</scope>
    <source>
        <strain evidence="10">LIP-5</strain>
    </source>
</reference>
<dbReference type="CDD" id="cd13874">
    <property type="entry name" value="CuRO_2_CopA"/>
    <property type="match status" value="1"/>
</dbReference>
<evidence type="ECO:0000313" key="11">
    <source>
        <dbReference type="Proteomes" id="UP001209317"/>
    </source>
</evidence>
<sequence length="893" mass="101713">MNYFLTILLALAFVFNAQAQAPSLPKVRDVERTENKVIYTCPMHPEVQKKSPDKCPKCGMNLVPKKVPASPPADPSGRASLQVESDDIAPSPKGEGVGGEAISFAGKTVRYDLYVTDTIVNFTGKRRHAYAINGQIPAPTLYFTEGDTAEIYLHNNLKKEETSLHWHGVILPNPQDGVPYLTTKRIGPGETHLYKFKVVQNGTYWYHSHSGLQEQAGMYGALVFKKRDNRLMESRYKSIIPVVLSEWTDEKPNEVMRRLHTANDWYAIKKGSVQSYAEAIQHKAFGTKLKNEWLRMKAMDVSDVYYDRFLINGKPEQTIETVRLKAGDKIRLRVVNAGASSYFWLNYGGGKITVVANDGNDVEPVEVDRLIIGTAETYDIEVNIPENMRYELRATLEDRTKHASLWLGSGHKMPAPDLPRLKYFEGMKMMNNMMKMNGDMKDMGMKMSLQTMDMNQVMYPELQGSQPMNHDMGSMKQSATPQDHSMHNMASTDTAKIQGHSMHQMQQYTCPMHPEVISDKPGKCPKCGMALVPKASSPSERAGGEAHEKMDMSTVNGIRTLNYDLLKSTEKTAFPPDAPVHKIHFTLEGNMNRYLWTLDNKTVLETDKIMIKKGEILRLVLTNNSMMRHPMHLHGHDFRVLNSNGEYSPLKNVIDILPMETDTIEFAANQDGDWFFHCHILYHMMAGMGRIFSYQNSEPNPQLPNKAEAWRLFKKDNRMTAFKAQVGLESNGSDGEFMWMSHRYALSGDWHIGLKPEHGAEGSLIFGRYLGKMQWAYPYIGAQYRYKPKSHGVEKNLFGQETIHTNYWAPVIGFQYTLPWLVVADARVDMYGKIRFQLMREDIPVTPRLRFNWMVNTDKEYMVGFRYITTKWLALSTHYDSDMGFGAGVTIIY</sequence>
<dbReference type="CDD" id="cd13896">
    <property type="entry name" value="CuRO_3_CopA"/>
    <property type="match status" value="1"/>
</dbReference>
<dbReference type="InterPro" id="IPR034279">
    <property type="entry name" value="CuRO_3_CopA"/>
</dbReference>
<dbReference type="Pfam" id="PF07731">
    <property type="entry name" value="Cu-oxidase_2"/>
    <property type="match status" value="1"/>
</dbReference>
<dbReference type="InterPro" id="IPR011707">
    <property type="entry name" value="Cu-oxidase-like_N"/>
</dbReference>
<feature type="domain" description="Plastocyanin-like" evidence="7">
    <location>
        <begin position="582"/>
        <end position="695"/>
    </location>
</feature>
<evidence type="ECO:0000259" key="8">
    <source>
        <dbReference type="Pfam" id="PF07732"/>
    </source>
</evidence>
<dbReference type="Pfam" id="PF07732">
    <property type="entry name" value="Cu-oxidase_3"/>
    <property type="match status" value="1"/>
</dbReference>
<feature type="domain" description="Plastocyanin-like" evidence="8">
    <location>
        <begin position="116"/>
        <end position="227"/>
    </location>
</feature>
<dbReference type="InterPro" id="IPR011706">
    <property type="entry name" value="Cu-oxidase_C"/>
</dbReference>
<gene>
    <name evidence="10" type="ORF">OD355_07635</name>
</gene>
<keyword evidence="11" id="KW-1185">Reference proteome</keyword>
<evidence type="ECO:0000256" key="3">
    <source>
        <dbReference type="ARBA" id="ARBA00023008"/>
    </source>
</evidence>
<dbReference type="InterPro" id="IPR033138">
    <property type="entry name" value="Cu_oxidase_CS"/>
</dbReference>
<feature type="region of interest" description="Disordered" evidence="4">
    <location>
        <begin position="66"/>
        <end position="96"/>
    </location>
</feature>
<feature type="signal peptide" evidence="5">
    <location>
        <begin position="1"/>
        <end position="19"/>
    </location>
</feature>
<evidence type="ECO:0000259" key="9">
    <source>
        <dbReference type="Pfam" id="PF19335"/>
    </source>
</evidence>
<evidence type="ECO:0000313" key="10">
    <source>
        <dbReference type="EMBL" id="MCU7694385.1"/>
    </source>
</evidence>
<comment type="caution">
    <text evidence="10">The sequence shown here is derived from an EMBL/GenBank/DDBJ whole genome shotgun (WGS) entry which is preliminary data.</text>
</comment>
<dbReference type="GO" id="GO:0016491">
    <property type="term" value="F:oxidoreductase activity"/>
    <property type="evidence" value="ECO:0007669"/>
    <property type="project" value="UniProtKB-KW"/>
</dbReference>
<organism evidence="10 11">
    <name type="scientific">Haoranjiania flava</name>
    <dbReference type="NCBI Taxonomy" id="1856322"/>
    <lineage>
        <taxon>Bacteria</taxon>
        <taxon>Pseudomonadati</taxon>
        <taxon>Bacteroidota</taxon>
        <taxon>Chitinophagia</taxon>
        <taxon>Chitinophagales</taxon>
        <taxon>Chitinophagaceae</taxon>
        <taxon>Haoranjiania</taxon>
    </lineage>
</organism>
<keyword evidence="2" id="KW-0560">Oxidoreductase</keyword>
<dbReference type="GO" id="GO:0005507">
    <property type="term" value="F:copper ion binding"/>
    <property type="evidence" value="ECO:0007669"/>
    <property type="project" value="InterPro"/>
</dbReference>
<feature type="domain" description="Heavy metal binding" evidence="9">
    <location>
        <begin position="508"/>
        <end position="534"/>
    </location>
</feature>